<reference evidence="15" key="1">
    <citation type="submission" date="2021-06" db="EMBL/GenBank/DDBJ databases">
        <title>Bradyrhizobium sp. S2-11-2 Genome sequencing.</title>
        <authorList>
            <person name="Jin L."/>
        </authorList>
    </citation>
    <scope>NUCLEOTIDE SEQUENCE</scope>
    <source>
        <strain evidence="15">S2-11-2</strain>
    </source>
</reference>
<protein>
    <recommendedName>
        <fullName evidence="12">D-2-hydroxyglutarate dehydrogenase</fullName>
        <ecNumber evidence="9">1.1.99.39</ecNumber>
    </recommendedName>
</protein>
<dbReference type="InterPro" id="IPR016164">
    <property type="entry name" value="FAD-linked_Oxase-like_C"/>
</dbReference>
<organism evidence="15 16">
    <name type="scientific">Bradyrhizobium sediminis</name>
    <dbReference type="NCBI Taxonomy" id="2840469"/>
    <lineage>
        <taxon>Bacteria</taxon>
        <taxon>Pseudomonadati</taxon>
        <taxon>Pseudomonadota</taxon>
        <taxon>Alphaproteobacteria</taxon>
        <taxon>Hyphomicrobiales</taxon>
        <taxon>Nitrobacteraceae</taxon>
        <taxon>Bradyrhizobium</taxon>
    </lineage>
</organism>
<dbReference type="InterPro" id="IPR017896">
    <property type="entry name" value="4Fe4S_Fe-S-bd"/>
</dbReference>
<evidence type="ECO:0000256" key="12">
    <source>
        <dbReference type="ARBA" id="ARBA00067680"/>
    </source>
</evidence>
<evidence type="ECO:0000256" key="3">
    <source>
        <dbReference type="ARBA" id="ARBA00022630"/>
    </source>
</evidence>
<dbReference type="PANTHER" id="PTHR11748:SF119">
    <property type="entry name" value="D-2-HYDROXYGLUTARATE DEHYDROGENASE"/>
    <property type="match status" value="1"/>
</dbReference>
<dbReference type="InterPro" id="IPR016171">
    <property type="entry name" value="Vanillyl_alc_oxidase_C-sub2"/>
</dbReference>
<evidence type="ECO:0000256" key="7">
    <source>
        <dbReference type="ARBA" id="ARBA00023004"/>
    </source>
</evidence>
<dbReference type="Pfam" id="PF01565">
    <property type="entry name" value="FAD_binding_4"/>
    <property type="match status" value="1"/>
</dbReference>
<comment type="catalytic activity">
    <reaction evidence="10">
        <text>(R)-2-hydroxyglutarate + A = 2-oxoglutarate + AH2</text>
        <dbReference type="Rhea" id="RHEA:38295"/>
        <dbReference type="ChEBI" id="CHEBI:13193"/>
        <dbReference type="ChEBI" id="CHEBI:15801"/>
        <dbReference type="ChEBI" id="CHEBI:16810"/>
        <dbReference type="ChEBI" id="CHEBI:17499"/>
        <dbReference type="EC" id="1.1.99.39"/>
    </reaction>
    <physiologicalReaction direction="left-to-right" evidence="10">
        <dbReference type="Rhea" id="RHEA:38296"/>
    </physiologicalReaction>
</comment>
<comment type="similarity">
    <text evidence="11">In the N-terminal section; belongs to the FAD-binding oxidoreductase/transferase type 4 family.</text>
</comment>
<dbReference type="SUPFAM" id="SSF56176">
    <property type="entry name" value="FAD-binding/transporter-associated domain-like"/>
    <property type="match status" value="1"/>
</dbReference>
<dbReference type="Gene3D" id="3.30.465.10">
    <property type="match status" value="1"/>
</dbReference>
<dbReference type="RefSeq" id="WP_215612745.1">
    <property type="nucleotide sequence ID" value="NZ_CP076135.1"/>
</dbReference>
<evidence type="ECO:0000256" key="4">
    <source>
        <dbReference type="ARBA" id="ARBA00022723"/>
    </source>
</evidence>
<evidence type="ECO:0000256" key="11">
    <source>
        <dbReference type="ARBA" id="ARBA00060924"/>
    </source>
</evidence>
<dbReference type="Proteomes" id="UP000680805">
    <property type="component" value="Chromosome"/>
</dbReference>
<dbReference type="FunFam" id="3.30.70.2740:FF:000003">
    <property type="entry name" value="Oxidoreductase, FAD-binding, putative"/>
    <property type="match status" value="1"/>
</dbReference>
<keyword evidence="2" id="KW-0004">4Fe-4S</keyword>
<dbReference type="Gene3D" id="3.30.70.2740">
    <property type="match status" value="1"/>
</dbReference>
<evidence type="ECO:0000313" key="15">
    <source>
        <dbReference type="EMBL" id="QWG17088.1"/>
    </source>
</evidence>
<dbReference type="InterPro" id="IPR036318">
    <property type="entry name" value="FAD-bd_PCMH-like_sf"/>
</dbReference>
<dbReference type="SUPFAM" id="SSF46548">
    <property type="entry name" value="alpha-helical ferredoxin"/>
    <property type="match status" value="1"/>
</dbReference>
<evidence type="ECO:0000313" key="16">
    <source>
        <dbReference type="Proteomes" id="UP000680805"/>
    </source>
</evidence>
<dbReference type="InterPro" id="IPR004113">
    <property type="entry name" value="FAD-bd_oxidored_4_C"/>
</dbReference>
<dbReference type="PROSITE" id="PS00198">
    <property type="entry name" value="4FE4S_FER_1"/>
    <property type="match status" value="1"/>
</dbReference>
<evidence type="ECO:0000256" key="9">
    <source>
        <dbReference type="ARBA" id="ARBA00039003"/>
    </source>
</evidence>
<keyword evidence="4" id="KW-0479">Metal-binding</keyword>
<evidence type="ECO:0000256" key="6">
    <source>
        <dbReference type="ARBA" id="ARBA00023002"/>
    </source>
</evidence>
<dbReference type="EC" id="1.1.99.39" evidence="9"/>
<evidence type="ECO:0000256" key="2">
    <source>
        <dbReference type="ARBA" id="ARBA00022485"/>
    </source>
</evidence>
<name>A0A975NKY5_9BRAD</name>
<keyword evidence="3" id="KW-0285">Flavoprotein</keyword>
<accession>A0A975NKY5</accession>
<dbReference type="InterPro" id="IPR016166">
    <property type="entry name" value="FAD-bd_PCMH"/>
</dbReference>
<evidence type="ECO:0000256" key="1">
    <source>
        <dbReference type="ARBA" id="ARBA00001974"/>
    </source>
</evidence>
<dbReference type="InterPro" id="IPR017900">
    <property type="entry name" value="4Fe4S_Fe_S_CS"/>
</dbReference>
<evidence type="ECO:0000256" key="5">
    <source>
        <dbReference type="ARBA" id="ARBA00022827"/>
    </source>
</evidence>
<keyword evidence="5" id="KW-0274">FAD</keyword>
<dbReference type="GO" id="GO:0008720">
    <property type="term" value="F:D-lactate dehydrogenase (NAD+) activity"/>
    <property type="evidence" value="ECO:0007669"/>
    <property type="project" value="TreeGrafter"/>
</dbReference>
<dbReference type="GO" id="GO:1903457">
    <property type="term" value="P:lactate catabolic process"/>
    <property type="evidence" value="ECO:0007669"/>
    <property type="project" value="TreeGrafter"/>
</dbReference>
<dbReference type="GO" id="GO:0071949">
    <property type="term" value="F:FAD binding"/>
    <property type="evidence" value="ECO:0007669"/>
    <property type="project" value="InterPro"/>
</dbReference>
<dbReference type="EMBL" id="CP076135">
    <property type="protein sequence ID" value="QWG17088.1"/>
    <property type="molecule type" value="Genomic_DNA"/>
</dbReference>
<feature type="domain" description="FAD-binding PCMH-type" evidence="14">
    <location>
        <begin position="47"/>
        <end position="267"/>
    </location>
</feature>
<dbReference type="GO" id="GO:0051539">
    <property type="term" value="F:4 iron, 4 sulfur cluster binding"/>
    <property type="evidence" value="ECO:0007669"/>
    <property type="project" value="UniProtKB-KW"/>
</dbReference>
<dbReference type="Pfam" id="PF02913">
    <property type="entry name" value="FAD-oxidase_C"/>
    <property type="match status" value="1"/>
</dbReference>
<dbReference type="PROSITE" id="PS51387">
    <property type="entry name" value="FAD_PCMH"/>
    <property type="match status" value="1"/>
</dbReference>
<proteinExistence type="inferred from homology"/>
<evidence type="ECO:0000259" key="13">
    <source>
        <dbReference type="PROSITE" id="PS51379"/>
    </source>
</evidence>
<dbReference type="KEGG" id="bsei:KMZ68_19165"/>
<dbReference type="GO" id="GO:0004458">
    <property type="term" value="F:D-lactate dehydrogenase (cytochrome) activity"/>
    <property type="evidence" value="ECO:0007669"/>
    <property type="project" value="TreeGrafter"/>
</dbReference>
<dbReference type="AlphaFoldDB" id="A0A975NKY5"/>
<evidence type="ECO:0000256" key="8">
    <source>
        <dbReference type="ARBA" id="ARBA00023014"/>
    </source>
</evidence>
<sequence length="996" mass="108736">MAATQTDKSGNSAENSALAARLTREITGDVFFDPFNRGRYATDASFYQLMPAGVVIPRTMDEALRALAIVRDDGRVVTPRGGGTSQCGQTVNHGIVIDFSKHLNRIVSLDVESRSCVVEPGIVLDDLNRQLRKHGLWFPVDVSTASRATIGGMAGNNSCGGRSLRYGTMRDNTLAMDAALADGKQLHFGEVSPGDNGPDLFRDMLDLGAREAAEIAEKFPKVQRRVGGYNLDALVPRNAPNNLAHLLVGSEGTLAFTTQIELKLWPVIRNKVLGVCHFGSFYEAMNAAQHLVKLRPIAVELVDRTMLALGREIAMFQPIIGTAVRGDPDAVLIVEFAEEDQAENIRRLKQLGGLMGDLGFGWNNPQRKWGGVVEITEPALQTGIAEFRAAGLNVMMSMKQEGKPVSFVEDCAVPLPHLADYTARLNEIFARHGTRGTMYAHASEGCLHVRPVLNLKLEKDVAAMRAIAEDTFAMVREYKGSHSGEHGDGMVRSEFHEAMFGPRIIADFREVKHRFDPDNVLNPGKIVDAPKMDDRTLFRYPPDYRVPELKTALDWSTYPGAGGGFQGAVEMCNNNGACRKLEGGVMCPSYRATRNEKDVTRGRANTLRLAISGQLGPDALASDEMMDTMKLCVSCKACRHECPTGVDMAKMKIEVLAARAARQGLSLRDRLVGYLPRYAALASRFAPLANLRNNSPLLRKLFEKFAGISARRALPEWRRDMFRSDAETVGPADGREVVLFADTFNRAYERENLDAALRVLVAGGYRVHIPKPVDNGRPLCCGRTFLSAGLVDQARTELDRLVATYAPFTTRGMPIIGLEPSCLLTLRDELLSLRSDDTARGISAHALLFEEFLVREAEAGRLQLPLGPVAAKTIVHGHCHQKSFGAFKPVEQVLRLVPDLNVETIESSCCGMAGAFGYGAETYQASMEMAELSLLPAVRRADAATLVVADGTSCRHQIKDGAGRGALHVARVLAMSLDNARSTPYSSPITKDPIHG</sequence>
<dbReference type="GO" id="GO:0051990">
    <property type="term" value="F:(R)-2-hydroxyglutarate dehydrogenase activity"/>
    <property type="evidence" value="ECO:0007669"/>
    <property type="project" value="UniProtKB-EC"/>
</dbReference>
<dbReference type="InterPro" id="IPR016169">
    <property type="entry name" value="FAD-bd_PCMH_sub2"/>
</dbReference>
<dbReference type="PROSITE" id="PS51379">
    <property type="entry name" value="4FE4S_FER_2"/>
    <property type="match status" value="1"/>
</dbReference>
<gene>
    <name evidence="15" type="ORF">KMZ68_19165</name>
</gene>
<feature type="domain" description="4Fe-4S ferredoxin-type" evidence="13">
    <location>
        <begin position="622"/>
        <end position="652"/>
    </location>
</feature>
<evidence type="ECO:0000256" key="10">
    <source>
        <dbReference type="ARBA" id="ARBA00051291"/>
    </source>
</evidence>
<keyword evidence="7" id="KW-0408">Iron</keyword>
<keyword evidence="8" id="KW-0411">Iron-sulfur</keyword>
<evidence type="ECO:0000259" key="14">
    <source>
        <dbReference type="PROSITE" id="PS51387"/>
    </source>
</evidence>
<dbReference type="GO" id="GO:0046872">
    <property type="term" value="F:metal ion binding"/>
    <property type="evidence" value="ECO:0007669"/>
    <property type="project" value="UniProtKB-KW"/>
</dbReference>
<dbReference type="Gene3D" id="1.10.45.10">
    <property type="entry name" value="Vanillyl-alcohol Oxidase, Chain A, domain 4"/>
    <property type="match status" value="1"/>
</dbReference>
<dbReference type="InterPro" id="IPR006094">
    <property type="entry name" value="Oxid_FAD_bind_N"/>
</dbReference>
<dbReference type="Pfam" id="PF13183">
    <property type="entry name" value="Fer4_8"/>
    <property type="match status" value="1"/>
</dbReference>
<keyword evidence="6" id="KW-0560">Oxidoreductase</keyword>
<dbReference type="PANTHER" id="PTHR11748">
    <property type="entry name" value="D-LACTATE DEHYDROGENASE"/>
    <property type="match status" value="1"/>
</dbReference>
<comment type="cofactor">
    <cofactor evidence="1">
        <name>FAD</name>
        <dbReference type="ChEBI" id="CHEBI:57692"/>
    </cofactor>
</comment>
<dbReference type="SUPFAM" id="SSF55103">
    <property type="entry name" value="FAD-linked oxidases, C-terminal domain"/>
    <property type="match status" value="1"/>
</dbReference>